<name>A0A0C4DYM0_MAGP6</name>
<dbReference type="VEuPathDB" id="FungiDB:MAPG_05146"/>
<dbReference type="AlphaFoldDB" id="A0A0C4DYM0"/>
<reference evidence="2" key="2">
    <citation type="submission" date="2010-05" db="EMBL/GenBank/DDBJ databases">
        <title>The Genome Sequence of Magnaporthe poae strain ATCC 64411.</title>
        <authorList>
            <consortium name="The Broad Institute Genome Sequencing Platform"/>
            <consortium name="Broad Institute Genome Sequencing Center for Infectious Disease"/>
            <person name="Ma L.-J."/>
            <person name="Dead R."/>
            <person name="Young S."/>
            <person name="Zeng Q."/>
            <person name="Koehrsen M."/>
            <person name="Alvarado L."/>
            <person name="Berlin A."/>
            <person name="Chapman S.B."/>
            <person name="Chen Z."/>
            <person name="Freedman E."/>
            <person name="Gellesch M."/>
            <person name="Goldberg J."/>
            <person name="Griggs A."/>
            <person name="Gujja S."/>
            <person name="Heilman E.R."/>
            <person name="Heiman D."/>
            <person name="Hepburn T."/>
            <person name="Howarth C."/>
            <person name="Jen D."/>
            <person name="Larson L."/>
            <person name="Mehta T."/>
            <person name="Neiman D."/>
            <person name="Pearson M."/>
            <person name="Roberts A."/>
            <person name="Saif S."/>
            <person name="Shea T."/>
            <person name="Shenoy N."/>
            <person name="Sisk P."/>
            <person name="Stolte C."/>
            <person name="Sykes S."/>
            <person name="Walk T."/>
            <person name="White J."/>
            <person name="Yandava C."/>
            <person name="Haas B."/>
            <person name="Nusbaum C."/>
            <person name="Birren B."/>
        </authorList>
    </citation>
    <scope>NUCLEOTIDE SEQUENCE</scope>
    <source>
        <strain evidence="2">ATCC 64411</strain>
    </source>
</reference>
<reference evidence="3" key="5">
    <citation type="submission" date="2015-06" db="UniProtKB">
        <authorList>
            <consortium name="EnsemblFungi"/>
        </authorList>
    </citation>
    <scope>IDENTIFICATION</scope>
    <source>
        <strain evidence="3">ATCC 64411</strain>
    </source>
</reference>
<gene>
    <name evidence="2" type="ORF">MAPG_05146</name>
</gene>
<feature type="transmembrane region" description="Helical" evidence="1">
    <location>
        <begin position="122"/>
        <end position="149"/>
    </location>
</feature>
<dbReference type="EMBL" id="ADBL01001216">
    <property type="status" value="NOT_ANNOTATED_CDS"/>
    <property type="molecule type" value="Genomic_DNA"/>
</dbReference>
<reference evidence="3" key="4">
    <citation type="journal article" date="2015" name="G3 (Bethesda)">
        <title>Genome sequences of three phytopathogenic species of the Magnaporthaceae family of fungi.</title>
        <authorList>
            <person name="Okagaki L.H."/>
            <person name="Nunes C.C."/>
            <person name="Sailsbery J."/>
            <person name="Clay B."/>
            <person name="Brown D."/>
            <person name="John T."/>
            <person name="Oh Y."/>
            <person name="Young N."/>
            <person name="Fitzgerald M."/>
            <person name="Haas B.J."/>
            <person name="Zeng Q."/>
            <person name="Young S."/>
            <person name="Adiconis X."/>
            <person name="Fan L."/>
            <person name="Levin J.Z."/>
            <person name="Mitchell T.K."/>
            <person name="Okubara P.A."/>
            <person name="Farman M.L."/>
            <person name="Kohn L.M."/>
            <person name="Birren B."/>
            <person name="Ma L.-J."/>
            <person name="Dean R.A."/>
        </authorList>
    </citation>
    <scope>NUCLEOTIDE SEQUENCE</scope>
    <source>
        <strain evidence="3">ATCC 64411 / 73-15</strain>
    </source>
</reference>
<dbReference type="OrthoDB" id="10584877at2759"/>
<evidence type="ECO:0000256" key="1">
    <source>
        <dbReference type="SAM" id="Phobius"/>
    </source>
</evidence>
<dbReference type="Proteomes" id="UP000011715">
    <property type="component" value="Unassembled WGS sequence"/>
</dbReference>
<proteinExistence type="predicted"/>
<dbReference type="EnsemblFungi" id="MAPG_05146T0">
    <property type="protein sequence ID" value="MAPG_05146T0"/>
    <property type="gene ID" value="MAPG_05146"/>
</dbReference>
<feature type="transmembrane region" description="Helical" evidence="1">
    <location>
        <begin position="12"/>
        <end position="29"/>
    </location>
</feature>
<evidence type="ECO:0000313" key="4">
    <source>
        <dbReference type="Proteomes" id="UP000011715"/>
    </source>
</evidence>
<dbReference type="EMBL" id="GL876969">
    <property type="protein sequence ID" value="KLU86127.1"/>
    <property type="molecule type" value="Genomic_DNA"/>
</dbReference>
<reference evidence="2" key="3">
    <citation type="submission" date="2011-03" db="EMBL/GenBank/DDBJ databases">
        <title>Annotation of Magnaporthe poae ATCC 64411.</title>
        <authorList>
            <person name="Ma L.-J."/>
            <person name="Dead R."/>
            <person name="Young S.K."/>
            <person name="Zeng Q."/>
            <person name="Gargeya S."/>
            <person name="Fitzgerald M."/>
            <person name="Haas B."/>
            <person name="Abouelleil A."/>
            <person name="Alvarado L."/>
            <person name="Arachchi H.M."/>
            <person name="Berlin A."/>
            <person name="Brown A."/>
            <person name="Chapman S.B."/>
            <person name="Chen Z."/>
            <person name="Dunbar C."/>
            <person name="Freedman E."/>
            <person name="Gearin G."/>
            <person name="Gellesch M."/>
            <person name="Goldberg J."/>
            <person name="Griggs A."/>
            <person name="Gujja S."/>
            <person name="Heiman D."/>
            <person name="Howarth C."/>
            <person name="Larson L."/>
            <person name="Lui A."/>
            <person name="MacDonald P.J.P."/>
            <person name="Mehta T."/>
            <person name="Montmayeur A."/>
            <person name="Murphy C."/>
            <person name="Neiman D."/>
            <person name="Pearson M."/>
            <person name="Priest M."/>
            <person name="Roberts A."/>
            <person name="Saif S."/>
            <person name="Shea T."/>
            <person name="Shenoy N."/>
            <person name="Sisk P."/>
            <person name="Stolte C."/>
            <person name="Sykes S."/>
            <person name="Yandava C."/>
            <person name="Wortman J."/>
            <person name="Nusbaum C."/>
            <person name="Birren B."/>
        </authorList>
    </citation>
    <scope>NUCLEOTIDE SEQUENCE</scope>
    <source>
        <strain evidence="2">ATCC 64411</strain>
    </source>
</reference>
<evidence type="ECO:0000313" key="3">
    <source>
        <dbReference type="EnsemblFungi" id="MAPG_05146T0"/>
    </source>
</evidence>
<accession>A0A0C4DYM0</accession>
<keyword evidence="4" id="KW-1185">Reference proteome</keyword>
<keyword evidence="1" id="KW-0812">Transmembrane</keyword>
<organism evidence="3 4">
    <name type="scientific">Magnaporthiopsis poae (strain ATCC 64411 / 73-15)</name>
    <name type="common">Kentucky bluegrass fungus</name>
    <name type="synonym">Magnaporthe poae</name>
    <dbReference type="NCBI Taxonomy" id="644358"/>
    <lineage>
        <taxon>Eukaryota</taxon>
        <taxon>Fungi</taxon>
        <taxon>Dikarya</taxon>
        <taxon>Ascomycota</taxon>
        <taxon>Pezizomycotina</taxon>
        <taxon>Sordariomycetes</taxon>
        <taxon>Sordariomycetidae</taxon>
        <taxon>Magnaporthales</taxon>
        <taxon>Magnaporthaceae</taxon>
        <taxon>Magnaporthiopsis</taxon>
    </lineage>
</organism>
<protein>
    <submittedName>
        <fullName evidence="2 3">Uncharacterized protein</fullName>
    </submittedName>
</protein>
<reference evidence="4" key="1">
    <citation type="submission" date="2010-05" db="EMBL/GenBank/DDBJ databases">
        <title>The genome sequence of Magnaporthe poae strain ATCC 64411.</title>
        <authorList>
            <person name="Ma L.-J."/>
            <person name="Dead R."/>
            <person name="Young S."/>
            <person name="Zeng Q."/>
            <person name="Koehrsen M."/>
            <person name="Alvarado L."/>
            <person name="Berlin A."/>
            <person name="Chapman S.B."/>
            <person name="Chen Z."/>
            <person name="Freedman E."/>
            <person name="Gellesch M."/>
            <person name="Goldberg J."/>
            <person name="Griggs A."/>
            <person name="Gujja S."/>
            <person name="Heilman E.R."/>
            <person name="Heiman D."/>
            <person name="Hepburn T."/>
            <person name="Howarth C."/>
            <person name="Jen D."/>
            <person name="Larson L."/>
            <person name="Mehta T."/>
            <person name="Neiman D."/>
            <person name="Pearson M."/>
            <person name="Roberts A."/>
            <person name="Saif S."/>
            <person name="Shea T."/>
            <person name="Shenoy N."/>
            <person name="Sisk P."/>
            <person name="Stolte C."/>
            <person name="Sykes S."/>
            <person name="Walk T."/>
            <person name="White J."/>
            <person name="Yandava C."/>
            <person name="Haas B."/>
            <person name="Nusbaum C."/>
            <person name="Birren B."/>
        </authorList>
    </citation>
    <scope>NUCLEOTIDE SEQUENCE [LARGE SCALE GENOMIC DNA]</scope>
    <source>
        <strain evidence="4">ATCC 64411 / 73-15</strain>
    </source>
</reference>
<sequence>MAYRCSPLSHTGLCTSIFCIILLFSPIPIPEFRQAIILLLCASFSSMICGDASTLEMLSPPVAIICAVSNLILYIASLVLTVVRWDKALAQAGEWEIPNNATITIPHDVNPELWLMVHGTRYGSAVVALAAVQFAGGLLSGVVGILLSVANQTVRLHNR</sequence>
<feature type="transmembrane region" description="Helical" evidence="1">
    <location>
        <begin position="62"/>
        <end position="85"/>
    </location>
</feature>
<keyword evidence="1" id="KW-0472">Membrane</keyword>
<evidence type="ECO:0000313" key="2">
    <source>
        <dbReference type="EMBL" id="KLU86127.1"/>
    </source>
</evidence>
<keyword evidence="1" id="KW-1133">Transmembrane helix</keyword>